<protein>
    <recommendedName>
        <fullName evidence="1">Probable transposase IS891/IS1136/IS1341 domain-containing protein</fullName>
    </recommendedName>
</protein>
<feature type="non-terminal residue" evidence="2">
    <location>
        <position position="264"/>
    </location>
</feature>
<name>A0A179IR68_HYDSH</name>
<dbReference type="OrthoDB" id="4278026at2"/>
<keyword evidence="3" id="KW-1185">Reference proteome</keyword>
<feature type="domain" description="Probable transposase IS891/IS1136/IS1341" evidence="1">
    <location>
        <begin position="154"/>
        <end position="258"/>
    </location>
</feature>
<dbReference type="Proteomes" id="UP000243024">
    <property type="component" value="Unassembled WGS sequence"/>
</dbReference>
<dbReference type="Pfam" id="PF01385">
    <property type="entry name" value="OrfB_IS605"/>
    <property type="match status" value="1"/>
</dbReference>
<evidence type="ECO:0000259" key="1">
    <source>
        <dbReference type="Pfam" id="PF01385"/>
    </source>
</evidence>
<proteinExistence type="predicted"/>
<dbReference type="AlphaFoldDB" id="A0A179IR68"/>
<evidence type="ECO:0000313" key="3">
    <source>
        <dbReference type="Proteomes" id="UP000243024"/>
    </source>
</evidence>
<reference evidence="2 3" key="1">
    <citation type="submission" date="2015-09" db="EMBL/GenBank/DDBJ databases">
        <title>Draft genome sequence of Hydrogenibacillus schlegelii DSM 2000.</title>
        <authorList>
            <person name="Hemp J."/>
        </authorList>
    </citation>
    <scope>NUCLEOTIDE SEQUENCE [LARGE SCALE GENOMIC DNA]</scope>
    <source>
        <strain evidence="2 3">MA 48</strain>
    </source>
</reference>
<sequence>MQIVTLRLRLHRPTQAKIRRYRELVERTTAFANNLVAAGRPKGLTSRTARAYFAGDLPSAVINQALRDVAAHRDVQKFRVLWPSFNNQNLRLEKAGDFWTASFPTQAGRVRVPLAVTRKQAALLERLGRDVRQGAAKLYEKRGRWFLALSVTLPVEEKKPLPADKIAGIDMGLRYLAVVNCEGETLFFHGNQAAYIRRRYHALRKRMGKAKALNAIRQMKDKEARWMKDQDHKISRAIVDWCLARGVSTIRMEKLEGIRRRKTR</sequence>
<organism evidence="2 3">
    <name type="scientific">Hydrogenibacillus schlegelii</name>
    <name type="common">Bacillus schlegelii</name>
    <dbReference type="NCBI Taxonomy" id="1484"/>
    <lineage>
        <taxon>Bacteria</taxon>
        <taxon>Bacillati</taxon>
        <taxon>Bacillota</taxon>
        <taxon>Bacilli</taxon>
        <taxon>Bacillales</taxon>
        <taxon>Bacillales Family X. Incertae Sedis</taxon>
        <taxon>Hydrogenibacillus</taxon>
    </lineage>
</organism>
<evidence type="ECO:0000313" key="2">
    <source>
        <dbReference type="EMBL" id="OAR04289.1"/>
    </source>
</evidence>
<dbReference type="EMBL" id="JXBB01000022">
    <property type="protein sequence ID" value="OAR04289.1"/>
    <property type="molecule type" value="Genomic_DNA"/>
</dbReference>
<accession>A0A179IR68</accession>
<dbReference type="STRING" id="1484.SA87_07405"/>
<comment type="caution">
    <text evidence="2">The sequence shown here is derived from an EMBL/GenBank/DDBJ whole genome shotgun (WGS) entry which is preliminary data.</text>
</comment>
<dbReference type="RefSeq" id="WP_066201173.1">
    <property type="nucleotide sequence ID" value="NZ_JXBB01000022.1"/>
</dbReference>
<gene>
    <name evidence="2" type="ORF">SA87_07405</name>
</gene>
<dbReference type="InterPro" id="IPR001959">
    <property type="entry name" value="Transposase"/>
</dbReference>